<protein>
    <recommendedName>
        <fullName evidence="8">Cobyrinate a,c-diamide synthase</fullName>
        <ecNumber evidence="8">6.3.5.11</ecNumber>
    </recommendedName>
    <alternativeName>
        <fullName evidence="8">Cobyrinic acid a,c-diamide synthetase</fullName>
    </alternativeName>
</protein>
<dbReference type="GO" id="GO:0003677">
    <property type="term" value="F:DNA binding"/>
    <property type="evidence" value="ECO:0007669"/>
    <property type="project" value="UniProtKB-KW"/>
</dbReference>
<evidence type="ECO:0000256" key="6">
    <source>
        <dbReference type="ARBA" id="ARBA00022842"/>
    </source>
</evidence>
<dbReference type="InterPro" id="IPR027417">
    <property type="entry name" value="P-loop_NTPase"/>
</dbReference>
<comment type="pathway">
    <text evidence="8">Cofactor biosynthesis; adenosylcobalamin biosynthesis; cob(II)yrinate a,c-diamide from sirohydrochlorin (anaerobic route): step 10/10.</text>
</comment>
<feature type="domain" description="CobQ/CobB/MinD/ParA nucleotide binding" evidence="9">
    <location>
        <begin position="9"/>
        <end position="190"/>
    </location>
</feature>
<comment type="cofactor">
    <cofactor evidence="1 8">
        <name>Mg(2+)</name>
        <dbReference type="ChEBI" id="CHEBI:18420"/>
    </cofactor>
</comment>
<evidence type="ECO:0000256" key="2">
    <source>
        <dbReference type="ARBA" id="ARBA00022573"/>
    </source>
</evidence>
<dbReference type="PANTHER" id="PTHR43873">
    <property type="entry name" value="COBYRINATE A,C-DIAMIDE SYNTHASE"/>
    <property type="match status" value="1"/>
</dbReference>
<evidence type="ECO:0000256" key="1">
    <source>
        <dbReference type="ARBA" id="ARBA00001946"/>
    </source>
</evidence>
<dbReference type="GO" id="GO:0009236">
    <property type="term" value="P:cobalamin biosynthetic process"/>
    <property type="evidence" value="ECO:0007669"/>
    <property type="project" value="UniProtKB-UniRule"/>
</dbReference>
<dbReference type="EC" id="6.3.5.11" evidence="8"/>
<evidence type="ECO:0000256" key="3">
    <source>
        <dbReference type="ARBA" id="ARBA00022598"/>
    </source>
</evidence>
<organism evidence="11 12">
    <name type="scientific">Bacteroides pyogenes JCM 6292</name>
    <dbReference type="NCBI Taxonomy" id="1235809"/>
    <lineage>
        <taxon>Bacteria</taxon>
        <taxon>Pseudomonadati</taxon>
        <taxon>Bacteroidota</taxon>
        <taxon>Bacteroidia</taxon>
        <taxon>Bacteroidales</taxon>
        <taxon>Bacteroidaceae</taxon>
        <taxon>Bacteroides</taxon>
    </lineage>
</organism>
<dbReference type="PROSITE" id="PS51274">
    <property type="entry name" value="GATASE_COBBQ"/>
    <property type="match status" value="1"/>
</dbReference>
<dbReference type="NCBIfam" id="NF002204">
    <property type="entry name" value="PRK01077.1"/>
    <property type="match status" value="1"/>
</dbReference>
<dbReference type="EMBL" id="BAIQ01000010">
    <property type="protein sequence ID" value="GAE15016.1"/>
    <property type="molecule type" value="Genomic_DNA"/>
</dbReference>
<accession>W4P5D8</accession>
<name>W4P5D8_9BACE</name>
<dbReference type="GO" id="GO:0042242">
    <property type="term" value="F:cobyrinic acid a,c-diamide synthase activity"/>
    <property type="evidence" value="ECO:0007669"/>
    <property type="project" value="UniProtKB-UniRule"/>
</dbReference>
<keyword evidence="5 8" id="KW-0067">ATP-binding</keyword>
<feature type="site" description="Increases nucleophilicity of active site Cys" evidence="8">
    <location>
        <position position="551"/>
    </location>
</feature>
<keyword evidence="4 8" id="KW-0547">Nucleotide-binding</keyword>
<comment type="caution">
    <text evidence="11">The sequence shown here is derived from an EMBL/GenBank/DDBJ whole genome shotgun (WGS) entry which is preliminary data.</text>
</comment>
<dbReference type="Gene3D" id="3.40.50.300">
    <property type="entry name" value="P-loop containing nucleotide triphosphate hydrolases"/>
    <property type="match status" value="1"/>
</dbReference>
<comment type="similarity">
    <text evidence="8">Belongs to the CobB/CbiA family.</text>
</comment>
<dbReference type="InterPro" id="IPR029062">
    <property type="entry name" value="Class_I_gatase-like"/>
</dbReference>
<dbReference type="PANTHER" id="PTHR43873:SF1">
    <property type="entry name" value="COBYRINATE A,C-DIAMIDE SYNTHASE"/>
    <property type="match status" value="1"/>
</dbReference>
<keyword evidence="2 8" id="KW-0169">Cobalamin biosynthesis</keyword>
<dbReference type="Proteomes" id="UP000018861">
    <property type="component" value="Unassembled WGS sequence"/>
</dbReference>
<dbReference type="SUPFAM" id="SSF52540">
    <property type="entry name" value="P-loop containing nucleoside triphosphate hydrolases"/>
    <property type="match status" value="1"/>
</dbReference>
<dbReference type="SUPFAM" id="SSF52317">
    <property type="entry name" value="Class I glutamine amidotransferase-like"/>
    <property type="match status" value="1"/>
</dbReference>
<dbReference type="AlphaFoldDB" id="W4P5D8"/>
<comment type="function">
    <text evidence="8">Catalyzes the ATP-dependent amidation of the two carboxylate groups at positions a and c of cobyrinate, using either L-glutamine or ammonia as the nitrogen source.</text>
</comment>
<comment type="catalytic activity">
    <reaction evidence="8">
        <text>cob(II)yrinate + 2 L-glutamine + 2 ATP + 2 H2O = cob(II)yrinate a,c diamide + 2 L-glutamate + 2 ADP + 2 phosphate + 2 H(+)</text>
        <dbReference type="Rhea" id="RHEA:26289"/>
        <dbReference type="ChEBI" id="CHEBI:15377"/>
        <dbReference type="ChEBI" id="CHEBI:15378"/>
        <dbReference type="ChEBI" id="CHEBI:29985"/>
        <dbReference type="ChEBI" id="CHEBI:30616"/>
        <dbReference type="ChEBI" id="CHEBI:43474"/>
        <dbReference type="ChEBI" id="CHEBI:58359"/>
        <dbReference type="ChEBI" id="CHEBI:58537"/>
        <dbReference type="ChEBI" id="CHEBI:58894"/>
        <dbReference type="ChEBI" id="CHEBI:456216"/>
        <dbReference type="EC" id="6.3.5.11"/>
    </reaction>
</comment>
<evidence type="ECO:0000259" key="9">
    <source>
        <dbReference type="Pfam" id="PF01656"/>
    </source>
</evidence>
<feature type="domain" description="CobB/CobQ-like glutamine amidotransferase" evidence="10">
    <location>
        <begin position="375"/>
        <end position="557"/>
    </location>
</feature>
<keyword evidence="11" id="KW-0238">DNA-binding</keyword>
<keyword evidence="7 8" id="KW-0315">Glutamine amidotransferase</keyword>
<evidence type="ECO:0000256" key="7">
    <source>
        <dbReference type="ARBA" id="ARBA00022962"/>
    </source>
</evidence>
<dbReference type="HAMAP" id="MF_00027">
    <property type="entry name" value="CobB_CbiA"/>
    <property type="match status" value="1"/>
</dbReference>
<dbReference type="Pfam" id="PF01656">
    <property type="entry name" value="CbiA"/>
    <property type="match status" value="1"/>
</dbReference>
<dbReference type="InterPro" id="IPR011698">
    <property type="entry name" value="GATase_3"/>
</dbReference>
<proteinExistence type="inferred from homology"/>
<evidence type="ECO:0000256" key="4">
    <source>
        <dbReference type="ARBA" id="ARBA00022741"/>
    </source>
</evidence>
<dbReference type="Gene3D" id="3.40.50.880">
    <property type="match status" value="1"/>
</dbReference>
<gene>
    <name evidence="8" type="primary">cbiA</name>
    <name evidence="11" type="ORF">JCM6292_1237</name>
</gene>
<reference evidence="11 12" key="1">
    <citation type="journal article" date="2014" name="Genome Announc.">
        <title>Draft Genome Sequences of Three Strains of Bacteroides pyogenes Isolated from a Cat and Swine.</title>
        <authorList>
            <person name="Sakamoto M."/>
            <person name="Oshima K."/>
            <person name="Suda W."/>
            <person name="Kitamura K."/>
            <person name="Iida T."/>
            <person name="Hattori M."/>
            <person name="Ohkuma M."/>
        </authorList>
    </citation>
    <scope>NUCLEOTIDE SEQUENCE [LARGE SCALE GENOMIC DNA]</scope>
    <source>
        <strain evidence="11 12">JCM 6292</strain>
    </source>
</reference>
<evidence type="ECO:0000256" key="5">
    <source>
        <dbReference type="ARBA" id="ARBA00022840"/>
    </source>
</evidence>
<dbReference type="Pfam" id="PF07685">
    <property type="entry name" value="GATase_3"/>
    <property type="match status" value="1"/>
</dbReference>
<evidence type="ECO:0000313" key="12">
    <source>
        <dbReference type="Proteomes" id="UP000018861"/>
    </source>
</evidence>
<evidence type="ECO:0000313" key="11">
    <source>
        <dbReference type="EMBL" id="GAE15016.1"/>
    </source>
</evidence>
<dbReference type="InterPro" id="IPR004484">
    <property type="entry name" value="CbiA/CobB_synth"/>
</dbReference>
<evidence type="ECO:0000259" key="10">
    <source>
        <dbReference type="Pfam" id="PF07685"/>
    </source>
</evidence>
<feature type="active site" description="Nucleophile" evidence="8">
    <location>
        <position position="456"/>
    </location>
</feature>
<dbReference type="CDD" id="cd03130">
    <property type="entry name" value="GATase1_CobB"/>
    <property type="match status" value="1"/>
</dbReference>
<dbReference type="GO" id="GO:0005524">
    <property type="term" value="F:ATP binding"/>
    <property type="evidence" value="ECO:0007669"/>
    <property type="project" value="UniProtKB-UniRule"/>
</dbReference>
<sequence>MRRIPQILIGASASGGGKTTFTTGLLRLLRDRGLTVQPYKCGPDYIDTKYHEMASGRVSVNLDSWLASEEHLKQIYAKYASDADVCVTEGVMGLFDGFEGMRGSSASIAALLGIPVVLMVDARSTAYTVAAILYGFKHFYPAIRIAGAVFNQVASERHFSFLCQACEDVGVECFGYLPRLKELEVPSRHLGLTLDATYRFDEFAGKVAASIRQSVDVDRLLRSCSSSMASVVERQKAETIASASVTELPKVETILAASVSEQAKTESIVSASVAKQPKAGTIAASSVSEQPKVETILAASVSEQAKTESIASASVVKQPKAGTIAASSVVEQPKAGSMAVLPSVGEQSNLETIASASVEEVPNEEARCPKAGRMRIAVARDAAFNFIYRENLARLEEWGTVTFFSPMADEALPEADFVYLPGGYPEFFLESLANNESLKRGLRAYVEAGGRMLAECGGMMYLCDSIRGMDGKDYPMVGLLHQQATMEDMKLRLGYRTIRAGGQIWKGHEFHYSSVSPGQPPASIAVATDARGNTVDTPLYRYKNLIAGYAHLYWGESDLMKLWEV</sequence>
<dbReference type="UniPathway" id="UPA00148">
    <property type="reaction ID" value="UER00231"/>
</dbReference>
<evidence type="ECO:0000256" key="8">
    <source>
        <dbReference type="HAMAP-Rule" id="MF_00027"/>
    </source>
</evidence>
<keyword evidence="3 8" id="KW-0436">Ligase</keyword>
<comment type="miscellaneous">
    <text evidence="8">The a and c carboxylates of cobyrinate are activated for nucleophilic attack via formation of a phosphorylated intermediate by ATP. CbiA catalyzes first the amidation of the c-carboxylate, and then that of the a-carboxylate.</text>
</comment>
<dbReference type="InterPro" id="IPR002586">
    <property type="entry name" value="CobQ/CobB/MinD/ParA_Nub-bd_dom"/>
</dbReference>
<keyword evidence="6 8" id="KW-0460">Magnesium</keyword>
<comment type="domain">
    <text evidence="8">Comprises of two domains. The C-terminal domain contains the binding site for glutamine and catalyzes the hydrolysis of this substrate to glutamate and ammonia. The N-terminal domain is anticipated to bind ATP and cobyrinate and catalyzes the ultimate synthesis of the diamide product. The ammonia produced via the glutaminase domain is probably translocated to the adjacent domain via a molecular tunnel, where it reacts with an activated intermediate.</text>
</comment>